<comment type="caution">
    <text evidence="2">The sequence shown here is derived from an EMBL/GenBank/DDBJ whole genome shotgun (WGS) entry which is preliminary data.</text>
</comment>
<organism evidence="2 3">
    <name type="scientific">Liparis tanakae</name>
    <name type="common">Tanaka's snailfish</name>
    <dbReference type="NCBI Taxonomy" id="230148"/>
    <lineage>
        <taxon>Eukaryota</taxon>
        <taxon>Metazoa</taxon>
        <taxon>Chordata</taxon>
        <taxon>Craniata</taxon>
        <taxon>Vertebrata</taxon>
        <taxon>Euteleostomi</taxon>
        <taxon>Actinopterygii</taxon>
        <taxon>Neopterygii</taxon>
        <taxon>Teleostei</taxon>
        <taxon>Neoteleostei</taxon>
        <taxon>Acanthomorphata</taxon>
        <taxon>Eupercaria</taxon>
        <taxon>Perciformes</taxon>
        <taxon>Cottioidei</taxon>
        <taxon>Cottales</taxon>
        <taxon>Liparidae</taxon>
        <taxon>Liparis</taxon>
    </lineage>
</organism>
<dbReference type="AlphaFoldDB" id="A0A4Z2DYB2"/>
<evidence type="ECO:0000313" key="3">
    <source>
        <dbReference type="Proteomes" id="UP000314294"/>
    </source>
</evidence>
<evidence type="ECO:0000313" key="2">
    <source>
        <dbReference type="EMBL" id="TNN21551.1"/>
    </source>
</evidence>
<proteinExistence type="predicted"/>
<reference evidence="2 3" key="1">
    <citation type="submission" date="2019-03" db="EMBL/GenBank/DDBJ databases">
        <title>First draft genome of Liparis tanakae, snailfish: a comprehensive survey of snailfish specific genes.</title>
        <authorList>
            <person name="Kim W."/>
            <person name="Song I."/>
            <person name="Jeong J.-H."/>
            <person name="Kim D."/>
            <person name="Kim S."/>
            <person name="Ryu S."/>
            <person name="Song J.Y."/>
            <person name="Lee S.K."/>
        </authorList>
    </citation>
    <scope>NUCLEOTIDE SEQUENCE [LARGE SCALE GENOMIC DNA]</scope>
    <source>
        <tissue evidence="2">Muscle</tissue>
    </source>
</reference>
<dbReference type="EMBL" id="SRLO01027343">
    <property type="protein sequence ID" value="TNN21551.1"/>
    <property type="molecule type" value="Genomic_DNA"/>
</dbReference>
<gene>
    <name evidence="2" type="ORF">EYF80_068337</name>
</gene>
<dbReference type="Proteomes" id="UP000314294">
    <property type="component" value="Unassembled WGS sequence"/>
</dbReference>
<protein>
    <submittedName>
        <fullName evidence="2">Uncharacterized protein</fullName>
    </submittedName>
</protein>
<feature type="region of interest" description="Disordered" evidence="1">
    <location>
        <begin position="69"/>
        <end position="96"/>
    </location>
</feature>
<evidence type="ECO:0000256" key="1">
    <source>
        <dbReference type="SAM" id="MobiDB-lite"/>
    </source>
</evidence>
<name>A0A4Z2DYB2_9TELE</name>
<keyword evidence="3" id="KW-1185">Reference proteome</keyword>
<sequence length="119" mass="13147">MLSEDAMSEMENSPKFVELEDLDSAPRRQFKTAEMADAVMGTEAPMDPSDIESLFPNVKDLRSGFSPPCDENSALCGSPDPDAHAASMEDMSEEPSQQVAPIINHIINRLILKKTFFKN</sequence>
<dbReference type="OrthoDB" id="1899781at2759"/>
<accession>A0A4Z2DYB2</accession>